<sequence length="115" mass="12455">MKTIYTLATTLLLAFSLSASANDHSNDKPKSLVAVSPFVWGSPDESAPEEIKLLKAKFALVPRAPFVWGDANESSPEVLGNSVFNKLEVPVAPFVWGNADEQAPELEETIEAELL</sequence>
<evidence type="ECO:0000313" key="2">
    <source>
        <dbReference type="EMBL" id="SDL67817.1"/>
    </source>
</evidence>
<keyword evidence="1" id="KW-0732">Signal</keyword>
<dbReference type="EMBL" id="FNHH01000001">
    <property type="protein sequence ID" value="SDL67817.1"/>
    <property type="molecule type" value="Genomic_DNA"/>
</dbReference>
<dbReference type="Proteomes" id="UP000199226">
    <property type="component" value="Unassembled WGS sequence"/>
</dbReference>
<dbReference type="AlphaFoldDB" id="A0A1G9M1M3"/>
<reference evidence="3" key="1">
    <citation type="submission" date="2016-10" db="EMBL/GenBank/DDBJ databases">
        <authorList>
            <person name="Varghese N."/>
            <person name="Submissions S."/>
        </authorList>
    </citation>
    <scope>NUCLEOTIDE SEQUENCE [LARGE SCALE GENOMIC DNA]</scope>
    <source>
        <strain evidence="3">DSM 24536</strain>
    </source>
</reference>
<protein>
    <submittedName>
        <fullName evidence="2">Uncharacterized protein</fullName>
    </submittedName>
</protein>
<evidence type="ECO:0000313" key="3">
    <source>
        <dbReference type="Proteomes" id="UP000199226"/>
    </source>
</evidence>
<gene>
    <name evidence="2" type="ORF">SAMN05421813_101179</name>
</gene>
<organism evidence="2 3">
    <name type="scientific">Daejeonella rubra</name>
    <dbReference type="NCBI Taxonomy" id="990371"/>
    <lineage>
        <taxon>Bacteria</taxon>
        <taxon>Pseudomonadati</taxon>
        <taxon>Bacteroidota</taxon>
        <taxon>Sphingobacteriia</taxon>
        <taxon>Sphingobacteriales</taxon>
        <taxon>Sphingobacteriaceae</taxon>
        <taxon>Daejeonella</taxon>
    </lineage>
</organism>
<proteinExistence type="predicted"/>
<dbReference type="OrthoDB" id="776849at2"/>
<feature type="signal peptide" evidence="1">
    <location>
        <begin position="1"/>
        <end position="21"/>
    </location>
</feature>
<keyword evidence="3" id="KW-1185">Reference proteome</keyword>
<accession>A0A1G9M1M3</accession>
<name>A0A1G9M1M3_9SPHI</name>
<evidence type="ECO:0000256" key="1">
    <source>
        <dbReference type="SAM" id="SignalP"/>
    </source>
</evidence>
<dbReference type="RefSeq" id="WP_090697863.1">
    <property type="nucleotide sequence ID" value="NZ_FNHH01000001.1"/>
</dbReference>
<feature type="chain" id="PRO_5011506989" evidence="1">
    <location>
        <begin position="22"/>
        <end position="115"/>
    </location>
</feature>